<reference evidence="2" key="1">
    <citation type="submission" date="2017-05" db="EMBL/GenBank/DDBJ databases">
        <authorList>
            <person name="Barney B.M."/>
        </authorList>
    </citation>
    <scope>NUCLEOTIDE SEQUENCE [LARGE SCALE GENOMIC DNA]</scope>
    <source>
        <strain evidence="2">PSBB022</strain>
    </source>
</reference>
<evidence type="ECO:0000313" key="2">
    <source>
        <dbReference type="Proteomes" id="UP000216101"/>
    </source>
</evidence>
<proteinExistence type="predicted"/>
<keyword evidence="2" id="KW-1185">Reference proteome</keyword>
<dbReference type="EMBL" id="NHNI01000001">
    <property type="protein sequence ID" value="OZY86679.1"/>
    <property type="molecule type" value="Genomic_DNA"/>
</dbReference>
<sequence length="154" mass="17777">MTSTKHSADALDNTISAQHKQMLVQAIHRWRYLLDSARRELHTQDWRAAVDAYQEAHSQAELLIHIADCKNCAIKNYVRTLLEYGYSLCQTNQSSALLRLLDIARQTLDCYATATLSQQLLKPLFSLLHANNQQRDLWMNQLFVEDALQQRAVH</sequence>
<gene>
    <name evidence="1" type="ORF">CBP51_06595</name>
</gene>
<name>A0A266QBE7_9GAMM</name>
<evidence type="ECO:0000313" key="1">
    <source>
        <dbReference type="EMBL" id="OZY86679.1"/>
    </source>
</evidence>
<dbReference type="Proteomes" id="UP000216101">
    <property type="component" value="Unassembled WGS sequence"/>
</dbReference>
<organism evidence="1 2">
    <name type="scientific">Cellvibrio mixtus</name>
    <dbReference type="NCBI Taxonomy" id="39650"/>
    <lineage>
        <taxon>Bacteria</taxon>
        <taxon>Pseudomonadati</taxon>
        <taxon>Pseudomonadota</taxon>
        <taxon>Gammaproteobacteria</taxon>
        <taxon>Cellvibrionales</taxon>
        <taxon>Cellvibrionaceae</taxon>
        <taxon>Cellvibrio</taxon>
    </lineage>
</organism>
<dbReference type="AlphaFoldDB" id="A0A266QBE7"/>
<comment type="caution">
    <text evidence="1">The sequence shown here is derived from an EMBL/GenBank/DDBJ whole genome shotgun (WGS) entry which is preliminary data.</text>
</comment>
<accession>A0A266QBE7</accession>
<dbReference type="RefSeq" id="WP_094984295.1">
    <property type="nucleotide sequence ID" value="NZ_NHNI01000001.1"/>
</dbReference>
<protein>
    <submittedName>
        <fullName evidence="1">Uncharacterized protein</fullName>
    </submittedName>
</protein>